<accession>A0ABR0FEN4</accession>
<gene>
    <name evidence="2" type="ORF">QC761_500900</name>
</gene>
<dbReference type="EMBL" id="JAFFGZ010000007">
    <property type="protein sequence ID" value="KAK4641544.1"/>
    <property type="molecule type" value="Genomic_DNA"/>
</dbReference>
<comment type="caution">
    <text evidence="2">The sequence shown here is derived from an EMBL/GenBank/DDBJ whole genome shotgun (WGS) entry which is preliminary data.</text>
</comment>
<name>A0ABR0FEN4_9PEZI</name>
<organism evidence="2 3">
    <name type="scientific">Podospora bellae-mahoneyi</name>
    <dbReference type="NCBI Taxonomy" id="2093777"/>
    <lineage>
        <taxon>Eukaryota</taxon>
        <taxon>Fungi</taxon>
        <taxon>Dikarya</taxon>
        <taxon>Ascomycota</taxon>
        <taxon>Pezizomycotina</taxon>
        <taxon>Sordariomycetes</taxon>
        <taxon>Sordariomycetidae</taxon>
        <taxon>Sordariales</taxon>
        <taxon>Podosporaceae</taxon>
        <taxon>Podospora</taxon>
    </lineage>
</organism>
<dbReference type="RefSeq" id="XP_062730520.1">
    <property type="nucleotide sequence ID" value="XM_062879338.1"/>
</dbReference>
<sequence>MLFHLSARLGRSFWALLAVLMGLLMAIAPASAAMSPAEIAVACHSLARMAFDLKDLVNVVAQKRNPGPFQDILDEFNDISDSCLSNISVMIRSSGVTDQADQQLIYEAYSNGLFELMDSVTESAPVLIVLDKQAEFRIPAAVREVAGVVDALLYQLMAIFPTNTSYSSQTANQKTQVDTHFRQAVHAFHLATANTGSPYSNTTSLYPSDQMSRENDAVMVLWRWTSFYP</sequence>
<evidence type="ECO:0000313" key="2">
    <source>
        <dbReference type="EMBL" id="KAK4641544.1"/>
    </source>
</evidence>
<feature type="chain" id="PRO_5045907941" evidence="1">
    <location>
        <begin position="33"/>
        <end position="229"/>
    </location>
</feature>
<protein>
    <submittedName>
        <fullName evidence="2">Uncharacterized protein</fullName>
    </submittedName>
</protein>
<dbReference type="Proteomes" id="UP001322138">
    <property type="component" value="Unassembled WGS sequence"/>
</dbReference>
<dbReference type="GeneID" id="87898820"/>
<feature type="signal peptide" evidence="1">
    <location>
        <begin position="1"/>
        <end position="32"/>
    </location>
</feature>
<evidence type="ECO:0000313" key="3">
    <source>
        <dbReference type="Proteomes" id="UP001322138"/>
    </source>
</evidence>
<reference evidence="2 3" key="1">
    <citation type="journal article" date="2023" name="bioRxiv">
        <title>High-quality genome assemblies of four members of thePodospora anserinaspecies complex.</title>
        <authorList>
            <person name="Ament-Velasquez S.L."/>
            <person name="Vogan A.A."/>
            <person name="Wallerman O."/>
            <person name="Hartmann F."/>
            <person name="Gautier V."/>
            <person name="Silar P."/>
            <person name="Giraud T."/>
            <person name="Johannesson H."/>
        </authorList>
    </citation>
    <scope>NUCLEOTIDE SEQUENCE [LARGE SCALE GENOMIC DNA]</scope>
    <source>
        <strain evidence="2 3">CBS 112042</strain>
    </source>
</reference>
<evidence type="ECO:0000256" key="1">
    <source>
        <dbReference type="SAM" id="SignalP"/>
    </source>
</evidence>
<keyword evidence="3" id="KW-1185">Reference proteome</keyword>
<keyword evidence="1" id="KW-0732">Signal</keyword>
<proteinExistence type="predicted"/>